<dbReference type="RefSeq" id="WP_144905376.1">
    <property type="nucleotide sequence ID" value="NZ_JACHOA010000002.1"/>
</dbReference>
<reference evidence="2 3" key="1">
    <citation type="submission" date="2020-08" db="EMBL/GenBank/DDBJ databases">
        <title>Genomic Encyclopedia of Type Strains, Phase IV (KMG-IV): sequencing the most valuable type-strain genomes for metagenomic binning, comparative biology and taxonomic classification.</title>
        <authorList>
            <person name="Goeker M."/>
        </authorList>
    </citation>
    <scope>NUCLEOTIDE SEQUENCE [LARGE SCALE GENOMIC DNA]</scope>
    <source>
        <strain evidence="2 3">DSM 17507</strain>
    </source>
</reference>
<dbReference type="Proteomes" id="UP000538566">
    <property type="component" value="Unassembled WGS sequence"/>
</dbReference>
<accession>A0A7W7EVE6</accession>
<dbReference type="AlphaFoldDB" id="A0A7W7EVE6"/>
<name>A0A7W7EVE6_9SPHN</name>
<evidence type="ECO:0000313" key="2">
    <source>
        <dbReference type="EMBL" id="MBB4613145.1"/>
    </source>
</evidence>
<organism evidence="2 3">
    <name type="scientific">Novosphingobium taihuense</name>
    <dbReference type="NCBI Taxonomy" id="260085"/>
    <lineage>
        <taxon>Bacteria</taxon>
        <taxon>Pseudomonadati</taxon>
        <taxon>Pseudomonadota</taxon>
        <taxon>Alphaproteobacteria</taxon>
        <taxon>Sphingomonadales</taxon>
        <taxon>Sphingomonadaceae</taxon>
        <taxon>Novosphingobium</taxon>
    </lineage>
</organism>
<comment type="caution">
    <text evidence="2">The sequence shown here is derived from an EMBL/GenBank/DDBJ whole genome shotgun (WGS) entry which is preliminary data.</text>
</comment>
<proteinExistence type="predicted"/>
<evidence type="ECO:0000313" key="3">
    <source>
        <dbReference type="Proteomes" id="UP000538566"/>
    </source>
</evidence>
<sequence length="185" mass="20901">MDTTGIVDPREFWLDWDKHHKGRQPLGYVLRQDGSLPWVRFHALPASKRYAETEQESGIILSRGNTLASAMLEPSQKCWIISSRCDGEAGLGVPAGGWTEDESDPESLVWKFFIRDEAWANGKFDDALKDLANDAGPYVTWFEPEKGRIYAPYDGGFDLFPASLEEAQALKVRFSDWLSDREDGL</sequence>
<keyword evidence="3" id="KW-1185">Reference proteome</keyword>
<protein>
    <recommendedName>
        <fullName evidence="1">DUF3885 domain-containing protein</fullName>
    </recommendedName>
</protein>
<dbReference type="Pfam" id="PF13021">
    <property type="entry name" value="DUF3885"/>
    <property type="match status" value="1"/>
</dbReference>
<gene>
    <name evidence="2" type="ORF">GGR37_001404</name>
</gene>
<feature type="domain" description="DUF3885" evidence="1">
    <location>
        <begin position="28"/>
        <end position="181"/>
    </location>
</feature>
<evidence type="ECO:0000259" key="1">
    <source>
        <dbReference type="Pfam" id="PF13021"/>
    </source>
</evidence>
<dbReference type="EMBL" id="JACHOA010000002">
    <property type="protein sequence ID" value="MBB4613145.1"/>
    <property type="molecule type" value="Genomic_DNA"/>
</dbReference>
<dbReference type="OrthoDB" id="8783685at2"/>
<dbReference type="InterPro" id="IPR024976">
    <property type="entry name" value="DUF3885"/>
</dbReference>